<organism evidence="1 2">
    <name type="scientific">Plakobranchus ocellatus</name>
    <dbReference type="NCBI Taxonomy" id="259542"/>
    <lineage>
        <taxon>Eukaryota</taxon>
        <taxon>Metazoa</taxon>
        <taxon>Spiralia</taxon>
        <taxon>Lophotrochozoa</taxon>
        <taxon>Mollusca</taxon>
        <taxon>Gastropoda</taxon>
        <taxon>Heterobranchia</taxon>
        <taxon>Euthyneura</taxon>
        <taxon>Panpulmonata</taxon>
        <taxon>Sacoglossa</taxon>
        <taxon>Placobranchoidea</taxon>
        <taxon>Plakobranchidae</taxon>
        <taxon>Plakobranchus</taxon>
    </lineage>
</organism>
<name>A0AAV4ATQ6_9GAST</name>
<evidence type="ECO:0000313" key="2">
    <source>
        <dbReference type="Proteomes" id="UP000735302"/>
    </source>
</evidence>
<dbReference type="EMBL" id="BLXT01004117">
    <property type="protein sequence ID" value="GFO09729.1"/>
    <property type="molecule type" value="Genomic_DNA"/>
</dbReference>
<keyword evidence="2" id="KW-1185">Reference proteome</keyword>
<proteinExistence type="predicted"/>
<sequence length="268" mass="31455">MNTRSIGKDFIYGALKQHSNGVLTNKDDMTNKKVKETVVQDVRGHINSFAAIDSHYCRPKTRTKYLDASLSVGKMYRLYEDAYKEHERAFLDKYRRIFDEEFNLAFHKPKKDQCEICTSQRNNPTGEEKESFEEHLSNKLNAREMKEQEKLAAKTPFKTSCAFDMEQILLCLHGQSSSFYYKRRLGVYNFTIYDYRNGDGLCYMRPESEGRRGPNEVASCLFDYMKERSLQSVKEIHMFSNNCGGQNRNRYVAFALWFARNYLSLSKR</sequence>
<gene>
    <name evidence="1" type="ORF">PoB_003623400</name>
</gene>
<reference evidence="1 2" key="1">
    <citation type="journal article" date="2021" name="Elife">
        <title>Chloroplast acquisition without the gene transfer in kleptoplastic sea slugs, Plakobranchus ocellatus.</title>
        <authorList>
            <person name="Maeda T."/>
            <person name="Takahashi S."/>
            <person name="Yoshida T."/>
            <person name="Shimamura S."/>
            <person name="Takaki Y."/>
            <person name="Nagai Y."/>
            <person name="Toyoda A."/>
            <person name="Suzuki Y."/>
            <person name="Arimoto A."/>
            <person name="Ishii H."/>
            <person name="Satoh N."/>
            <person name="Nishiyama T."/>
            <person name="Hasebe M."/>
            <person name="Maruyama T."/>
            <person name="Minagawa J."/>
            <person name="Obokata J."/>
            <person name="Shigenobu S."/>
        </authorList>
    </citation>
    <scope>NUCLEOTIDE SEQUENCE [LARGE SCALE GENOMIC DNA]</scope>
</reference>
<dbReference type="PANTHER" id="PTHR10773">
    <property type="entry name" value="DNA-DIRECTED RNA POLYMERASES I, II, AND III SUBUNIT RPABC2"/>
    <property type="match status" value="1"/>
</dbReference>
<dbReference type="AlphaFoldDB" id="A0AAV4ATQ6"/>
<protein>
    <submittedName>
        <fullName evidence="1">DNA repair protein rhp54</fullName>
    </submittedName>
</protein>
<evidence type="ECO:0000313" key="1">
    <source>
        <dbReference type="EMBL" id="GFO09729.1"/>
    </source>
</evidence>
<dbReference type="Proteomes" id="UP000735302">
    <property type="component" value="Unassembled WGS sequence"/>
</dbReference>
<comment type="caution">
    <text evidence="1">The sequence shown here is derived from an EMBL/GenBank/DDBJ whole genome shotgun (WGS) entry which is preliminary data.</text>
</comment>
<accession>A0AAV4ATQ6</accession>
<dbReference type="PANTHER" id="PTHR10773:SF19">
    <property type="match status" value="1"/>
</dbReference>